<dbReference type="Proteomes" id="UP000634476">
    <property type="component" value="Unassembled WGS sequence"/>
</dbReference>
<evidence type="ECO:0000313" key="1">
    <source>
        <dbReference type="EMBL" id="GII05247.1"/>
    </source>
</evidence>
<sequence>MPAGEHRLPRRTPTSRWRSRFWGGVNDTTAAASREHVTFDLLFTAHASNLIYDGGVGEGEFTKRVISITGCCEVIAKGTHTGRNGDTRVSQDFRSARDALGLAPVS</sequence>
<keyword evidence="2" id="KW-1185">Reference proteome</keyword>
<comment type="caution">
    <text evidence="1">The sequence shown here is derived from an EMBL/GenBank/DDBJ whole genome shotgun (WGS) entry which is preliminary data.</text>
</comment>
<name>A0A8J3T4N1_9ACTN</name>
<reference evidence="1" key="1">
    <citation type="submission" date="2021-01" db="EMBL/GenBank/DDBJ databases">
        <title>Whole genome shotgun sequence of Planobispora takensis NBRC 109077.</title>
        <authorList>
            <person name="Komaki H."/>
            <person name="Tamura T."/>
        </authorList>
    </citation>
    <scope>NUCLEOTIDE SEQUENCE</scope>
    <source>
        <strain evidence="1">NBRC 109077</strain>
    </source>
</reference>
<gene>
    <name evidence="1" type="ORF">Pta02_72550</name>
</gene>
<dbReference type="AlphaFoldDB" id="A0A8J3T4N1"/>
<organism evidence="1 2">
    <name type="scientific">Planobispora takensis</name>
    <dbReference type="NCBI Taxonomy" id="1367882"/>
    <lineage>
        <taxon>Bacteria</taxon>
        <taxon>Bacillati</taxon>
        <taxon>Actinomycetota</taxon>
        <taxon>Actinomycetes</taxon>
        <taxon>Streptosporangiales</taxon>
        <taxon>Streptosporangiaceae</taxon>
        <taxon>Planobispora</taxon>
    </lineage>
</organism>
<dbReference type="RefSeq" id="WP_203879465.1">
    <property type="nucleotide sequence ID" value="NZ_BOOK01000064.1"/>
</dbReference>
<accession>A0A8J3T4N1</accession>
<evidence type="ECO:0000313" key="2">
    <source>
        <dbReference type="Proteomes" id="UP000634476"/>
    </source>
</evidence>
<dbReference type="EMBL" id="BOOK01000064">
    <property type="protein sequence ID" value="GII05247.1"/>
    <property type="molecule type" value="Genomic_DNA"/>
</dbReference>
<protein>
    <submittedName>
        <fullName evidence="1">Uncharacterized protein</fullName>
    </submittedName>
</protein>
<proteinExistence type="predicted"/>